<dbReference type="PROSITE" id="PS00279">
    <property type="entry name" value="MACPF_1"/>
    <property type="match status" value="1"/>
</dbReference>
<evidence type="ECO:0000259" key="24">
    <source>
        <dbReference type="PROSITE" id="PS51412"/>
    </source>
</evidence>
<evidence type="ECO:0000256" key="6">
    <source>
        <dbReference type="ARBA" id="ARBA00022536"/>
    </source>
</evidence>
<keyword evidence="4" id="KW-1134">Transmembrane beta strand</keyword>
<dbReference type="InterPro" id="IPR035976">
    <property type="entry name" value="Sushi/SCR/CCP_sf"/>
</dbReference>
<evidence type="ECO:0000256" key="5">
    <source>
        <dbReference type="ARBA" id="ARBA00022525"/>
    </source>
</evidence>
<dbReference type="SMART" id="SM00032">
    <property type="entry name" value="CCP"/>
    <property type="match status" value="2"/>
</dbReference>
<dbReference type="GO" id="GO:0006957">
    <property type="term" value="P:complement activation, alternative pathway"/>
    <property type="evidence" value="ECO:0007669"/>
    <property type="project" value="UniProtKB-KW"/>
</dbReference>
<dbReference type="SMART" id="SM00192">
    <property type="entry name" value="LDLa"/>
    <property type="match status" value="1"/>
</dbReference>
<evidence type="ECO:0000256" key="13">
    <source>
        <dbReference type="ARBA" id="ARBA00022859"/>
    </source>
</evidence>
<dbReference type="GO" id="GO:0006958">
    <property type="term" value="P:complement activation, classical pathway"/>
    <property type="evidence" value="ECO:0007669"/>
    <property type="project" value="UniProtKB-KW"/>
</dbReference>
<dbReference type="Pfam" id="PF01823">
    <property type="entry name" value="MACPF"/>
    <property type="match status" value="1"/>
</dbReference>
<keyword evidence="6" id="KW-0245">EGF-like domain</keyword>
<evidence type="ECO:0000313" key="26">
    <source>
        <dbReference type="Proteomes" id="UP000261520"/>
    </source>
</evidence>
<dbReference type="Gene3D" id="4.10.400.10">
    <property type="entry name" value="Low-density Lipoprotein Receptor"/>
    <property type="match status" value="1"/>
</dbReference>
<dbReference type="InterPro" id="IPR036383">
    <property type="entry name" value="TSP1_rpt_sf"/>
</dbReference>
<dbReference type="Ensembl" id="ENSPMGT00000022760.1">
    <property type="protein sequence ID" value="ENSPMGP00000021363.1"/>
    <property type="gene ID" value="ENSPMGG00000017243.1"/>
</dbReference>
<dbReference type="FunFam" id="4.10.400.10:FF:000065">
    <property type="entry name" value="Transmembrane protease serine 7"/>
    <property type="match status" value="1"/>
</dbReference>
<keyword evidence="10" id="KW-0732">Signal</keyword>
<keyword evidence="26" id="KW-1185">Reference proteome</keyword>
<evidence type="ECO:0000256" key="10">
    <source>
        <dbReference type="ARBA" id="ARBA00022729"/>
    </source>
</evidence>
<dbReference type="CDD" id="cd00112">
    <property type="entry name" value="LDLa"/>
    <property type="match status" value="1"/>
</dbReference>
<keyword evidence="13" id="KW-0391">Immunity</keyword>
<protein>
    <recommendedName>
        <fullName evidence="27">Complement component 6</fullName>
    </recommendedName>
</protein>
<keyword evidence="7" id="KW-1052">Target cell membrane</keyword>
<comment type="caution">
    <text evidence="22">Lacks conserved residue(s) required for the propagation of feature annotation.</text>
</comment>
<evidence type="ECO:0000256" key="22">
    <source>
        <dbReference type="PROSITE-ProRule" id="PRU00302"/>
    </source>
</evidence>
<dbReference type="InterPro" id="IPR036055">
    <property type="entry name" value="LDL_receptor-like_sf"/>
</dbReference>
<feature type="disulfide bond" evidence="22">
    <location>
        <begin position="677"/>
        <end position="720"/>
    </location>
</feature>
<evidence type="ECO:0000256" key="4">
    <source>
        <dbReference type="ARBA" id="ARBA00022452"/>
    </source>
</evidence>
<evidence type="ECO:0000256" key="14">
    <source>
        <dbReference type="ARBA" id="ARBA00022875"/>
    </source>
</evidence>
<keyword evidence="18" id="KW-0179">Complement alternate pathway</keyword>
<dbReference type="InterPro" id="IPR020864">
    <property type="entry name" value="MACPF"/>
</dbReference>
<keyword evidence="20" id="KW-1053">Target membrane</keyword>
<evidence type="ECO:0000256" key="8">
    <source>
        <dbReference type="ARBA" id="ARBA00022588"/>
    </source>
</evidence>
<dbReference type="InterPro" id="IPR000884">
    <property type="entry name" value="TSP1_rpt"/>
</dbReference>
<dbReference type="SUPFAM" id="SSF82895">
    <property type="entry name" value="TSP-1 type 1 repeat"/>
    <property type="match status" value="1"/>
</dbReference>
<dbReference type="InterPro" id="IPR020863">
    <property type="entry name" value="MACPF_CS"/>
</dbReference>
<keyword evidence="14" id="KW-0180">Complement pathway</keyword>
<dbReference type="GO" id="GO:0031640">
    <property type="term" value="P:killing of cells of another organism"/>
    <property type="evidence" value="ECO:0007669"/>
    <property type="project" value="UniProtKB-KW"/>
</dbReference>
<dbReference type="InterPro" id="IPR048831">
    <property type="entry name" value="C8A_B_C6_EGF-like"/>
</dbReference>
<dbReference type="Pfam" id="PF00084">
    <property type="entry name" value="Sushi"/>
    <property type="match status" value="1"/>
</dbReference>
<evidence type="ECO:0000256" key="9">
    <source>
        <dbReference type="ARBA" id="ARBA00022692"/>
    </source>
</evidence>
<keyword evidence="11" id="KW-0677">Repeat</keyword>
<dbReference type="Gene3D" id="2.20.100.10">
    <property type="entry name" value="Thrombospondin type-1 (TSP1) repeat"/>
    <property type="match status" value="1"/>
</dbReference>
<feature type="domain" description="MACPF" evidence="24">
    <location>
        <begin position="150"/>
        <end position="496"/>
    </location>
</feature>
<evidence type="ECO:0008006" key="27">
    <source>
        <dbReference type="Google" id="ProtNLM"/>
    </source>
</evidence>
<dbReference type="STRING" id="409849.ENSPMGP00000021363"/>
<comment type="subcellular location">
    <subcellularLocation>
        <location evidence="2">Secreted</location>
    </subcellularLocation>
    <subcellularLocation>
        <location evidence="1">Target cell membrane</location>
        <topology evidence="1">Multi-pass membrane protein</topology>
    </subcellularLocation>
</comment>
<dbReference type="PANTHER" id="PTHR45742:SF4">
    <property type="entry name" value="COMPLEMENT COMPONENT C6"/>
    <property type="match status" value="1"/>
</dbReference>
<keyword evidence="8" id="KW-0399">Innate immunity</keyword>
<proteinExistence type="inferred from homology"/>
<dbReference type="PROSITE" id="PS01209">
    <property type="entry name" value="LDLRA_1"/>
    <property type="match status" value="1"/>
</dbReference>
<evidence type="ECO:0000256" key="12">
    <source>
        <dbReference type="ARBA" id="ARBA00022852"/>
    </source>
</evidence>
<evidence type="ECO:0000256" key="21">
    <source>
        <dbReference type="PROSITE-ProRule" id="PRU00124"/>
    </source>
</evidence>
<evidence type="ECO:0000256" key="15">
    <source>
        <dbReference type="ARBA" id="ARBA00023058"/>
    </source>
</evidence>
<dbReference type="InterPro" id="IPR002172">
    <property type="entry name" value="LDrepeatLR_classA_rpt"/>
</dbReference>
<evidence type="ECO:0000256" key="7">
    <source>
        <dbReference type="ARBA" id="ARBA00022537"/>
    </source>
</evidence>
<evidence type="ECO:0000256" key="18">
    <source>
        <dbReference type="ARBA" id="ARBA00023162"/>
    </source>
</evidence>
<dbReference type="GO" id="GO:0005576">
    <property type="term" value="C:extracellular region"/>
    <property type="evidence" value="ECO:0007669"/>
    <property type="project" value="UniProtKB-SubCell"/>
</dbReference>
<feature type="disulfide bond" evidence="22">
    <location>
        <begin position="645"/>
        <end position="672"/>
    </location>
</feature>
<feature type="domain" description="Sushi" evidence="23">
    <location>
        <begin position="675"/>
        <end position="738"/>
    </location>
</feature>
<dbReference type="InterPro" id="IPR001862">
    <property type="entry name" value="MAC_perforin"/>
</dbReference>
<dbReference type="PROSITE" id="PS50923">
    <property type="entry name" value="SUSHI"/>
    <property type="match status" value="2"/>
</dbReference>
<keyword evidence="12" id="KW-0204">Cytolysis</keyword>
<evidence type="ECO:0000313" key="25">
    <source>
        <dbReference type="Ensembl" id="ENSPMGP00000021363.1"/>
    </source>
</evidence>
<sequence>IQNTLHQWEMSQWQLCCRATKFGTCILQVMPNKKDYYYYGHAPRQTGSFLSWIETSQMHFNSSVGASPAGQKITLRTRSVLTPAQFGGAPCSEELMEERPCYPAKECRLPALSCKDLFKCDNGRCINTTLTCNSQNDCGDNSDERNCRFVTSVCPHQSLRIVPGADLIANGWDALGDRSRAAVLDNNFMGPECVIRRPPETQLYHRMPHNFNSFEIKVKEDFSANPQPLVTETIDFKDSKMSNAITQTDKGSLFLLFYFGRGSSSDSNSKKEAFESSKKKNSHFVRVHQVLPVADFSLRKASDLVLAQPFLQFLHALPLEYNYPLYRDIFIRFGTHYLGSGVLGGLYDLLYQFSEETLKASGESKETFKGCVSSETFFTVILYSQYKKVARCRDESSTERITGIASYIQRSEKSFSMVRGGRVREAARLSWVRDQEPPNKQVFRDWARSVLEQQEVVDYKLRPLVELVRGLPCAVTKRRHLRRALLQYLDEFDPCKCSPCPNNGRAVLEGTQCLCVCQTGTYGPNCELRAPDFTSEAVDGSWSCWGSWSSCGASMSRRRTRSCNNPAPLKGGKPCPGPSHQDDPCFISIFEQQQTCDNDDDFTEGWIDELPPGFKGCLRPKRPENGYLRKAKQYYEFGEDEEIICFTGFELEGYQFFNCRLDGSWSSLQGRCIRRTCVPPDVPEGMLLFPNKQLYRVGESVGFNCVSPSLSPQPRTRHKCSPALSWEPALPQDLRCTNEVPYIPESRCDLGQKLQNDQCVCKERQSCM</sequence>
<evidence type="ECO:0000256" key="20">
    <source>
        <dbReference type="ARBA" id="ARBA00023298"/>
    </source>
</evidence>
<keyword evidence="17 22" id="KW-1015">Disulfide bond</keyword>
<dbReference type="InterPro" id="IPR023415">
    <property type="entry name" value="LDLR_class-A_CS"/>
</dbReference>
<dbReference type="Pfam" id="PF00057">
    <property type="entry name" value="Ldl_recept_a"/>
    <property type="match status" value="1"/>
</dbReference>
<comment type="similarity">
    <text evidence="3">Belongs to the complement C6/C7/C8/C9 family.</text>
</comment>
<dbReference type="Pfam" id="PF21195">
    <property type="entry name" value="EGF_C8A_B_C6"/>
    <property type="match status" value="1"/>
</dbReference>
<evidence type="ECO:0000256" key="3">
    <source>
        <dbReference type="ARBA" id="ARBA00009214"/>
    </source>
</evidence>
<dbReference type="PROSITE" id="PS00022">
    <property type="entry name" value="EGF_1"/>
    <property type="match status" value="1"/>
</dbReference>
<dbReference type="PRINTS" id="PR00764">
    <property type="entry name" value="COMPLEMENTC9"/>
</dbReference>
<dbReference type="Proteomes" id="UP000261520">
    <property type="component" value="Unplaced"/>
</dbReference>
<dbReference type="PROSITE" id="PS51412">
    <property type="entry name" value="MACPF_2"/>
    <property type="match status" value="1"/>
</dbReference>
<evidence type="ECO:0000256" key="1">
    <source>
        <dbReference type="ARBA" id="ARBA00004276"/>
    </source>
</evidence>
<dbReference type="PANTHER" id="PTHR45742">
    <property type="entry name" value="COMPLEMENT COMPONENT C6"/>
    <property type="match status" value="1"/>
</dbReference>
<dbReference type="Gene3D" id="2.10.70.10">
    <property type="entry name" value="Complement Module, domain 1"/>
    <property type="match status" value="2"/>
</dbReference>
<organism evidence="25 26">
    <name type="scientific">Periophthalmus magnuspinnatus</name>
    <dbReference type="NCBI Taxonomy" id="409849"/>
    <lineage>
        <taxon>Eukaryota</taxon>
        <taxon>Metazoa</taxon>
        <taxon>Chordata</taxon>
        <taxon>Craniata</taxon>
        <taxon>Vertebrata</taxon>
        <taxon>Euteleostomi</taxon>
        <taxon>Actinopterygii</taxon>
        <taxon>Neopterygii</taxon>
        <taxon>Teleostei</taxon>
        <taxon>Neoteleostei</taxon>
        <taxon>Acanthomorphata</taxon>
        <taxon>Gobiaria</taxon>
        <taxon>Gobiiformes</taxon>
        <taxon>Gobioidei</taxon>
        <taxon>Gobiidae</taxon>
        <taxon>Oxudercinae</taxon>
        <taxon>Periophthalmus</taxon>
    </lineage>
</organism>
<evidence type="ECO:0000256" key="17">
    <source>
        <dbReference type="ARBA" id="ARBA00023157"/>
    </source>
</evidence>
<dbReference type="PROSITE" id="PS50092">
    <property type="entry name" value="TSP1"/>
    <property type="match status" value="2"/>
</dbReference>
<dbReference type="InterPro" id="IPR000742">
    <property type="entry name" value="EGF"/>
</dbReference>
<evidence type="ECO:0000256" key="19">
    <source>
        <dbReference type="ARBA" id="ARBA00023180"/>
    </source>
</evidence>
<name>A0A3B4AW58_9GOBI</name>
<dbReference type="SMR" id="A0A3B4AW58"/>
<evidence type="ECO:0000256" key="16">
    <source>
        <dbReference type="ARBA" id="ARBA00023136"/>
    </source>
</evidence>
<dbReference type="GO" id="GO:0044218">
    <property type="term" value="C:other organism cell membrane"/>
    <property type="evidence" value="ECO:0007669"/>
    <property type="project" value="UniProtKB-KW"/>
</dbReference>
<feature type="domain" description="Sushi" evidence="23">
    <location>
        <begin position="615"/>
        <end position="674"/>
    </location>
</feature>
<evidence type="ECO:0000256" key="11">
    <source>
        <dbReference type="ARBA" id="ARBA00022737"/>
    </source>
</evidence>
<dbReference type="SMART" id="SM00457">
    <property type="entry name" value="MACPF"/>
    <property type="match status" value="1"/>
</dbReference>
<dbReference type="PROSITE" id="PS50068">
    <property type="entry name" value="LDLRA_2"/>
    <property type="match status" value="1"/>
</dbReference>
<reference evidence="25" key="1">
    <citation type="submission" date="2025-08" db="UniProtKB">
        <authorList>
            <consortium name="Ensembl"/>
        </authorList>
    </citation>
    <scope>IDENTIFICATION</scope>
</reference>
<dbReference type="InterPro" id="IPR000436">
    <property type="entry name" value="Sushi_SCR_CCP_dom"/>
</dbReference>
<reference evidence="25" key="2">
    <citation type="submission" date="2025-09" db="UniProtKB">
        <authorList>
            <consortium name="Ensembl"/>
        </authorList>
    </citation>
    <scope>IDENTIFICATION</scope>
</reference>
<dbReference type="CDD" id="cd00033">
    <property type="entry name" value="CCP"/>
    <property type="match status" value="1"/>
</dbReference>
<accession>A0A3B4AW58</accession>
<keyword evidence="5" id="KW-0964">Secreted</keyword>
<dbReference type="SUPFAM" id="SSF57535">
    <property type="entry name" value="Complement control module/SCR domain"/>
    <property type="match status" value="1"/>
</dbReference>
<feature type="disulfide bond" evidence="21">
    <location>
        <begin position="120"/>
        <end position="138"/>
    </location>
</feature>
<evidence type="ECO:0000259" key="23">
    <source>
        <dbReference type="PROSITE" id="PS50923"/>
    </source>
</evidence>
<keyword evidence="15" id="KW-0473">Membrane attack complex</keyword>
<keyword evidence="19" id="KW-0325">Glycoprotein</keyword>
<dbReference type="SUPFAM" id="SSF57424">
    <property type="entry name" value="LDL receptor-like module"/>
    <property type="match status" value="1"/>
</dbReference>
<feature type="disulfide bond" evidence="21">
    <location>
        <begin position="132"/>
        <end position="147"/>
    </location>
</feature>
<evidence type="ECO:0000256" key="2">
    <source>
        <dbReference type="ARBA" id="ARBA00004613"/>
    </source>
</evidence>
<keyword evidence="22" id="KW-0768">Sushi</keyword>
<dbReference type="SMART" id="SM00209">
    <property type="entry name" value="TSP1"/>
    <property type="match status" value="2"/>
</dbReference>
<keyword evidence="9" id="KW-0812">Transmembrane</keyword>
<dbReference type="AlphaFoldDB" id="A0A3B4AW58"/>
<dbReference type="GO" id="GO:0005579">
    <property type="term" value="C:membrane attack complex"/>
    <property type="evidence" value="ECO:0007669"/>
    <property type="project" value="UniProtKB-KW"/>
</dbReference>
<keyword evidence="16" id="KW-0472">Membrane</keyword>